<reference evidence="4" key="1">
    <citation type="submission" date="2017-02" db="UniProtKB">
        <authorList>
            <consortium name="WormBaseParasite"/>
        </authorList>
    </citation>
    <scope>IDENTIFICATION</scope>
</reference>
<feature type="region of interest" description="Disordered" evidence="1">
    <location>
        <begin position="1"/>
        <end position="355"/>
    </location>
</feature>
<keyword evidence="3" id="KW-1185">Reference proteome</keyword>
<sequence>MMPILDRQPRSVSQLSNRSRRRRLSRRRTASASRVMERRSLAQRRRVFERRNADADNENGQDDRNNQGLNNNDSGHIGSGNSTDNTASNGSISNSSGRFDPSANRNENNIISNETNNSNSNNDNNSNAGNNNGNSNSAPRNLVGGIVSNIVSRTRSARNSRRNVSNQRATSQLPRRLSRSNSARRRRRSLLQRRRLRRLATQSTSTPPTPPPPPALARTARTMPRTPSRRRLTALSQSLNPTSTPNNHQHSSVSTSILRTPNSSPTFYTASDQLPAATPRRRGVQRPPLPSTPQPNRPPSRLTWSPNDPLRSNSSRFPSAHASTPSTPRFTRSFMPLRASTPSSSSNSSPNSSSTLITANGAVPSAALSFRSLGGIRLIGSQRRRMGDAQYSENITQGLNSLARNFSNESIPSSRSDMSSSGPSSSLSQPTPYLSQTSVVDLNTSRSVEESEAQPALPTAQNDHISSLSATDSDNEESATRPQIPTNNTE</sequence>
<feature type="compositionally biased region" description="Low complexity" evidence="1">
    <location>
        <begin position="102"/>
        <end position="137"/>
    </location>
</feature>
<proteinExistence type="predicted"/>
<evidence type="ECO:0000313" key="2">
    <source>
        <dbReference type="EMBL" id="VDK58135.1"/>
    </source>
</evidence>
<evidence type="ECO:0000313" key="3">
    <source>
        <dbReference type="Proteomes" id="UP000267096"/>
    </source>
</evidence>
<protein>
    <submittedName>
        <fullName evidence="4">RING-type domain-containing protein</fullName>
    </submittedName>
</protein>
<feature type="compositionally biased region" description="Basic residues" evidence="1">
    <location>
        <begin position="18"/>
        <end position="29"/>
    </location>
</feature>
<feature type="compositionally biased region" description="Polar residues" evidence="1">
    <location>
        <begin position="480"/>
        <end position="490"/>
    </location>
</feature>
<dbReference type="Proteomes" id="UP000267096">
    <property type="component" value="Unassembled WGS sequence"/>
</dbReference>
<organism evidence="4">
    <name type="scientific">Anisakis simplex</name>
    <name type="common">Herring worm</name>
    <dbReference type="NCBI Taxonomy" id="6269"/>
    <lineage>
        <taxon>Eukaryota</taxon>
        <taxon>Metazoa</taxon>
        <taxon>Ecdysozoa</taxon>
        <taxon>Nematoda</taxon>
        <taxon>Chromadorea</taxon>
        <taxon>Rhabditida</taxon>
        <taxon>Spirurina</taxon>
        <taxon>Ascaridomorpha</taxon>
        <taxon>Ascaridoidea</taxon>
        <taxon>Anisakidae</taxon>
        <taxon>Anisakis</taxon>
        <taxon>Anisakis simplex complex</taxon>
    </lineage>
</organism>
<evidence type="ECO:0000313" key="4">
    <source>
        <dbReference type="WBParaSite" id="ASIM_0001715001-mRNA-1"/>
    </source>
</evidence>
<accession>A0A0M3K859</accession>
<feature type="compositionally biased region" description="Low complexity" evidence="1">
    <location>
        <begin position="216"/>
        <end position="226"/>
    </location>
</feature>
<feature type="compositionally biased region" description="Pro residues" evidence="1">
    <location>
        <begin position="287"/>
        <end position="298"/>
    </location>
</feature>
<feature type="region of interest" description="Disordered" evidence="1">
    <location>
        <begin position="406"/>
        <end position="490"/>
    </location>
</feature>
<feature type="compositionally biased region" description="Polar residues" evidence="1">
    <location>
        <begin position="302"/>
        <end position="330"/>
    </location>
</feature>
<reference evidence="2 3" key="2">
    <citation type="submission" date="2018-11" db="EMBL/GenBank/DDBJ databases">
        <authorList>
            <consortium name="Pathogen Informatics"/>
        </authorList>
    </citation>
    <scope>NUCLEOTIDE SEQUENCE [LARGE SCALE GENOMIC DNA]</scope>
</reference>
<dbReference type="EMBL" id="UYRR01033198">
    <property type="protein sequence ID" value="VDK58135.1"/>
    <property type="molecule type" value="Genomic_DNA"/>
</dbReference>
<name>A0A0M3K859_ANISI</name>
<feature type="compositionally biased region" description="Polar residues" evidence="1">
    <location>
        <begin position="433"/>
        <end position="446"/>
    </location>
</feature>
<dbReference type="WBParaSite" id="ASIM_0001715001-mRNA-1">
    <property type="protein sequence ID" value="ASIM_0001715001-mRNA-1"/>
    <property type="gene ID" value="ASIM_0001715001"/>
</dbReference>
<feature type="compositionally biased region" description="Polar residues" evidence="1">
    <location>
        <begin position="234"/>
        <end position="272"/>
    </location>
</feature>
<feature type="compositionally biased region" description="Basic residues" evidence="1">
    <location>
        <begin position="176"/>
        <end position="198"/>
    </location>
</feature>
<gene>
    <name evidence="2" type="ORF">ASIM_LOCUS16557</name>
</gene>
<feature type="compositionally biased region" description="Low complexity" evidence="1">
    <location>
        <begin position="340"/>
        <end position="355"/>
    </location>
</feature>
<evidence type="ECO:0000256" key="1">
    <source>
        <dbReference type="SAM" id="MobiDB-lite"/>
    </source>
</evidence>
<feature type="compositionally biased region" description="Low complexity" evidence="1">
    <location>
        <begin position="410"/>
        <end position="432"/>
    </location>
</feature>
<dbReference type="AlphaFoldDB" id="A0A0M3K859"/>
<feature type="compositionally biased region" description="Polar residues" evidence="1">
    <location>
        <begin position="459"/>
        <end position="472"/>
    </location>
</feature>
<feature type="compositionally biased region" description="Polar residues" evidence="1">
    <location>
        <begin position="66"/>
        <end position="97"/>
    </location>
</feature>